<keyword evidence="1" id="KW-1185">Reference proteome</keyword>
<organism evidence="1 2">
    <name type="scientific">Romanomermis culicivorax</name>
    <name type="common">Nematode worm</name>
    <dbReference type="NCBI Taxonomy" id="13658"/>
    <lineage>
        <taxon>Eukaryota</taxon>
        <taxon>Metazoa</taxon>
        <taxon>Ecdysozoa</taxon>
        <taxon>Nematoda</taxon>
        <taxon>Enoplea</taxon>
        <taxon>Dorylaimia</taxon>
        <taxon>Mermithida</taxon>
        <taxon>Mermithoidea</taxon>
        <taxon>Mermithidae</taxon>
        <taxon>Romanomermis</taxon>
    </lineage>
</organism>
<dbReference type="Proteomes" id="UP000887565">
    <property type="component" value="Unplaced"/>
</dbReference>
<name>A0A915KCY9_ROMCU</name>
<dbReference type="WBParaSite" id="nRc.2.0.1.t35779-RA">
    <property type="protein sequence ID" value="nRc.2.0.1.t35779-RA"/>
    <property type="gene ID" value="nRc.2.0.1.g35779"/>
</dbReference>
<reference evidence="2" key="1">
    <citation type="submission" date="2022-11" db="UniProtKB">
        <authorList>
            <consortium name="WormBaseParasite"/>
        </authorList>
    </citation>
    <scope>IDENTIFICATION</scope>
</reference>
<proteinExistence type="predicted"/>
<dbReference type="AlphaFoldDB" id="A0A915KCY9"/>
<evidence type="ECO:0000313" key="1">
    <source>
        <dbReference type="Proteomes" id="UP000887565"/>
    </source>
</evidence>
<sequence>MEKGPPTSVKGVATEAARFYLQAPRLFIRKQLNRVRFICKQSACYPCPLSTIEATVDCLFVLPLLPYPRVAYRNHRPFLG</sequence>
<accession>A0A915KCY9</accession>
<protein>
    <submittedName>
        <fullName evidence="2">Uncharacterized protein</fullName>
    </submittedName>
</protein>
<evidence type="ECO:0000313" key="2">
    <source>
        <dbReference type="WBParaSite" id="nRc.2.0.1.t35779-RA"/>
    </source>
</evidence>